<evidence type="ECO:0000313" key="5">
    <source>
        <dbReference type="Proteomes" id="UP001148614"/>
    </source>
</evidence>
<name>A0A9W8TJ24_9PEZI</name>
<dbReference type="SUPFAM" id="SSF53474">
    <property type="entry name" value="alpha/beta-Hydrolases"/>
    <property type="match status" value="1"/>
</dbReference>
<feature type="region of interest" description="Disordered" evidence="1">
    <location>
        <begin position="54"/>
        <end position="95"/>
    </location>
</feature>
<dbReference type="PANTHER" id="PTHR37017">
    <property type="entry name" value="AB HYDROLASE-1 DOMAIN-CONTAINING PROTEIN-RELATED"/>
    <property type="match status" value="1"/>
</dbReference>
<evidence type="ECO:0000313" key="4">
    <source>
        <dbReference type="EMBL" id="KAJ3560568.1"/>
    </source>
</evidence>
<dbReference type="Proteomes" id="UP001148614">
    <property type="component" value="Unassembled WGS sequence"/>
</dbReference>
<dbReference type="EMBL" id="JANPWZ010002224">
    <property type="protein sequence ID" value="KAJ3560568.1"/>
    <property type="molecule type" value="Genomic_DNA"/>
</dbReference>
<protein>
    <recommendedName>
        <fullName evidence="3">AB hydrolase-1 domain-containing protein</fullName>
    </recommendedName>
</protein>
<reference evidence="4" key="1">
    <citation type="submission" date="2022-07" db="EMBL/GenBank/DDBJ databases">
        <title>Genome Sequence of Xylaria arbuscula.</title>
        <authorList>
            <person name="Buettner E."/>
        </authorList>
    </citation>
    <scope>NUCLEOTIDE SEQUENCE</scope>
    <source>
        <strain evidence="4">VT107</strain>
    </source>
</reference>
<keyword evidence="5" id="KW-1185">Reference proteome</keyword>
<sequence length="350" mass="38989">MRQLLPFFCVLGSLYTPSLAGLCEQGWHPTFSSKAAWDDASALVCAVATRYHNGQDKHTQPEQYRNQNSPPEVANSMTLDKSKSDAGTAEQQQDASDDGVILMDDAHASYAKLVAALESLGFEVHIPRLPSIDNVRPPKSDLSDDTKIIRSFAENLLKEGKTIIALLHSYGGHVDSNALYGLGLEARSAQGLPGGISHLIYLAGYMLLEGTTMIDKIREFGHESLIPINFDIAEDNSCLHRYPKAVVVNPQPGEVDEKELDDYVNTFERWNIQCIHQGVKHEAWREIPVSYIYTTHDRVVAASYQKHFVETLEQEGYKVRTFELTTGHCPNLTALEGVVDVVKKVYEDQE</sequence>
<evidence type="ECO:0000256" key="1">
    <source>
        <dbReference type="SAM" id="MobiDB-lite"/>
    </source>
</evidence>
<evidence type="ECO:0000259" key="3">
    <source>
        <dbReference type="Pfam" id="PF12697"/>
    </source>
</evidence>
<feature type="signal peptide" evidence="2">
    <location>
        <begin position="1"/>
        <end position="20"/>
    </location>
</feature>
<organism evidence="4 5">
    <name type="scientific">Xylaria arbuscula</name>
    <dbReference type="NCBI Taxonomy" id="114810"/>
    <lineage>
        <taxon>Eukaryota</taxon>
        <taxon>Fungi</taxon>
        <taxon>Dikarya</taxon>
        <taxon>Ascomycota</taxon>
        <taxon>Pezizomycotina</taxon>
        <taxon>Sordariomycetes</taxon>
        <taxon>Xylariomycetidae</taxon>
        <taxon>Xylariales</taxon>
        <taxon>Xylariaceae</taxon>
        <taxon>Xylaria</taxon>
    </lineage>
</organism>
<dbReference type="InterPro" id="IPR029058">
    <property type="entry name" value="AB_hydrolase_fold"/>
</dbReference>
<feature type="compositionally biased region" description="Polar residues" evidence="1">
    <location>
        <begin position="61"/>
        <end position="79"/>
    </location>
</feature>
<evidence type="ECO:0000256" key="2">
    <source>
        <dbReference type="SAM" id="SignalP"/>
    </source>
</evidence>
<comment type="caution">
    <text evidence="4">The sequence shown here is derived from an EMBL/GenBank/DDBJ whole genome shotgun (WGS) entry which is preliminary data.</text>
</comment>
<feature type="domain" description="AB hydrolase-1" evidence="3">
    <location>
        <begin position="112"/>
        <end position="340"/>
    </location>
</feature>
<keyword evidence="2" id="KW-0732">Signal</keyword>
<accession>A0A9W8TJ24</accession>
<dbReference type="InterPro" id="IPR052897">
    <property type="entry name" value="Sec-Metab_Biosynth_Hydrolase"/>
</dbReference>
<dbReference type="PANTHER" id="PTHR37017:SF10">
    <property type="entry name" value="AB HYDROLASE-1 DOMAIN-CONTAINING PROTEIN"/>
    <property type="match status" value="1"/>
</dbReference>
<proteinExistence type="predicted"/>
<gene>
    <name evidence="4" type="ORF">NPX13_g9259</name>
</gene>
<dbReference type="Pfam" id="PF12697">
    <property type="entry name" value="Abhydrolase_6"/>
    <property type="match status" value="1"/>
</dbReference>
<dbReference type="Gene3D" id="3.40.50.1820">
    <property type="entry name" value="alpha/beta hydrolase"/>
    <property type="match status" value="1"/>
</dbReference>
<feature type="chain" id="PRO_5040909220" description="AB hydrolase-1 domain-containing protein" evidence="2">
    <location>
        <begin position="21"/>
        <end position="350"/>
    </location>
</feature>
<dbReference type="AlphaFoldDB" id="A0A9W8TJ24"/>
<dbReference type="InterPro" id="IPR000073">
    <property type="entry name" value="AB_hydrolase_1"/>
</dbReference>
<dbReference type="VEuPathDB" id="FungiDB:F4678DRAFT_473565"/>